<dbReference type="RefSeq" id="WP_083167400.1">
    <property type="nucleotide sequence ID" value="NZ_AP022619.1"/>
</dbReference>
<dbReference type="InterPro" id="IPR052164">
    <property type="entry name" value="Anthracycline_SecMetBiosynth"/>
</dbReference>
<dbReference type="Pfam" id="PF00903">
    <property type="entry name" value="Glyoxalase"/>
    <property type="match status" value="2"/>
</dbReference>
<evidence type="ECO:0000259" key="1">
    <source>
        <dbReference type="PROSITE" id="PS51819"/>
    </source>
</evidence>
<dbReference type="EMBL" id="MVIE01000001">
    <property type="protein sequence ID" value="ORB46457.1"/>
    <property type="molecule type" value="Genomic_DNA"/>
</dbReference>
<dbReference type="PANTHER" id="PTHR33993">
    <property type="entry name" value="GLYOXALASE-RELATED"/>
    <property type="match status" value="1"/>
</dbReference>
<dbReference type="STRING" id="590652.BST39_01140"/>
<dbReference type="InterPro" id="IPR029068">
    <property type="entry name" value="Glyas_Bleomycin-R_OHBP_Dase"/>
</dbReference>
<sequence length="265" mass="28475">MPIRDDAPLGAPCWIDLTTSDLDGARDFYGHVFGWTFESAGPEYGGYVNAARDGHGVAGLMANRPESRSPDNWATYFRTDDVEATMSAVTAAGGSVCMGPMEVPVKGFMGLCADPSGAVFGLWQPLEHRGFQIVGEAGSPVWHQLTTRDHRGAVDFYRAVFGWRTERTADTDEFRYTTAWFGDQQLLGVMDGSACLPDGVPSNWTVFFGADDVDEALRVIGENGGAVVRGAEDTPYGRLAAATDPTGVIFNLSSLHHQRSGATLA</sequence>
<evidence type="ECO:0000313" key="3">
    <source>
        <dbReference type="Proteomes" id="UP000192513"/>
    </source>
</evidence>
<dbReference type="AlphaFoldDB" id="A0A1X0IIX0"/>
<organism evidence="2 3">
    <name type="scientific">Mycobacterium paraseoulense</name>
    <dbReference type="NCBI Taxonomy" id="590652"/>
    <lineage>
        <taxon>Bacteria</taxon>
        <taxon>Bacillati</taxon>
        <taxon>Actinomycetota</taxon>
        <taxon>Actinomycetes</taxon>
        <taxon>Mycobacteriales</taxon>
        <taxon>Mycobacteriaceae</taxon>
        <taxon>Mycobacterium</taxon>
    </lineage>
</organism>
<proteinExistence type="predicted"/>
<gene>
    <name evidence="2" type="ORF">BST39_01140</name>
</gene>
<dbReference type="PANTHER" id="PTHR33993:SF10">
    <property type="entry name" value="CONSERVED PROTEIN"/>
    <property type="match status" value="1"/>
</dbReference>
<dbReference type="CDD" id="cd07247">
    <property type="entry name" value="SgaA_N_like"/>
    <property type="match status" value="2"/>
</dbReference>
<accession>A0A1X0IIX0</accession>
<name>A0A1X0IIX0_9MYCO</name>
<comment type="caution">
    <text evidence="2">The sequence shown here is derived from an EMBL/GenBank/DDBJ whole genome shotgun (WGS) entry which is preliminary data.</text>
</comment>
<evidence type="ECO:0000313" key="2">
    <source>
        <dbReference type="EMBL" id="ORB46457.1"/>
    </source>
</evidence>
<dbReference type="OrthoDB" id="9793039at2"/>
<dbReference type="InterPro" id="IPR004360">
    <property type="entry name" value="Glyas_Fos-R_dOase_dom"/>
</dbReference>
<dbReference type="InterPro" id="IPR037523">
    <property type="entry name" value="VOC_core"/>
</dbReference>
<keyword evidence="3" id="KW-1185">Reference proteome</keyword>
<dbReference type="Proteomes" id="UP000192513">
    <property type="component" value="Unassembled WGS sequence"/>
</dbReference>
<protein>
    <submittedName>
        <fullName evidence="2">Hydroxylase</fullName>
    </submittedName>
</protein>
<feature type="domain" description="VOC" evidence="1">
    <location>
        <begin position="139"/>
        <end position="255"/>
    </location>
</feature>
<dbReference type="SUPFAM" id="SSF54593">
    <property type="entry name" value="Glyoxalase/Bleomycin resistance protein/Dihydroxybiphenyl dioxygenase"/>
    <property type="match status" value="2"/>
</dbReference>
<dbReference type="Gene3D" id="3.10.180.10">
    <property type="entry name" value="2,3-Dihydroxybiphenyl 1,2-Dioxygenase, domain 1"/>
    <property type="match status" value="2"/>
</dbReference>
<reference evidence="2 3" key="1">
    <citation type="submission" date="2017-02" db="EMBL/GenBank/DDBJ databases">
        <title>The new phylogeny of genus Mycobacterium.</title>
        <authorList>
            <person name="Tortoli E."/>
            <person name="Trovato A."/>
            <person name="Cirillo D.M."/>
        </authorList>
    </citation>
    <scope>NUCLEOTIDE SEQUENCE [LARGE SCALE GENOMIC DNA]</scope>
    <source>
        <strain evidence="2 3">DSM 45000</strain>
    </source>
</reference>
<dbReference type="PROSITE" id="PS51819">
    <property type="entry name" value="VOC"/>
    <property type="match status" value="2"/>
</dbReference>
<feature type="domain" description="VOC" evidence="1">
    <location>
        <begin position="11"/>
        <end position="125"/>
    </location>
</feature>